<evidence type="ECO:0000259" key="11">
    <source>
        <dbReference type="Pfam" id="PF11265"/>
    </source>
</evidence>
<keyword evidence="4" id="KW-0805">Transcription regulation</keyword>
<feature type="region of interest" description="Disordered" evidence="9">
    <location>
        <begin position="258"/>
        <end position="332"/>
    </location>
</feature>
<dbReference type="OrthoDB" id="7690434at2759"/>
<comment type="similarity">
    <text evidence="2">Belongs to the Mediator complex subunit 25 family.</text>
</comment>
<feature type="region of interest" description="Disordered" evidence="9">
    <location>
        <begin position="434"/>
        <end position="453"/>
    </location>
</feature>
<evidence type="ECO:0000256" key="2">
    <source>
        <dbReference type="ARBA" id="ARBA00009102"/>
    </source>
</evidence>
<dbReference type="Pfam" id="PF11232">
    <property type="entry name" value="Med25"/>
    <property type="match status" value="1"/>
</dbReference>
<keyword evidence="7" id="KW-0539">Nucleus</keyword>
<dbReference type="GO" id="GO:0045944">
    <property type="term" value="P:positive regulation of transcription by RNA polymerase II"/>
    <property type="evidence" value="ECO:0007669"/>
    <property type="project" value="TreeGrafter"/>
</dbReference>
<evidence type="ECO:0000256" key="4">
    <source>
        <dbReference type="ARBA" id="ARBA00023015"/>
    </source>
</evidence>
<feature type="compositionally biased region" description="Low complexity" evidence="9">
    <location>
        <begin position="639"/>
        <end position="661"/>
    </location>
</feature>
<evidence type="ECO:0000313" key="12">
    <source>
        <dbReference type="EMBL" id="CDW31079.1"/>
    </source>
</evidence>
<dbReference type="Gene3D" id="2.40.290.30">
    <property type="entry name" value="Mediator complex subunit 25, ACID domain"/>
    <property type="match status" value="1"/>
</dbReference>
<keyword evidence="5" id="KW-0010">Activator</keyword>
<organism evidence="12">
    <name type="scientific">Lepeophtheirus salmonis</name>
    <name type="common">Salmon louse</name>
    <name type="synonym">Caligus salmonis</name>
    <dbReference type="NCBI Taxonomy" id="72036"/>
    <lineage>
        <taxon>Eukaryota</taxon>
        <taxon>Metazoa</taxon>
        <taxon>Ecdysozoa</taxon>
        <taxon>Arthropoda</taxon>
        <taxon>Crustacea</taxon>
        <taxon>Multicrustacea</taxon>
        <taxon>Hexanauplia</taxon>
        <taxon>Copepoda</taxon>
        <taxon>Siphonostomatoida</taxon>
        <taxon>Caligidae</taxon>
        <taxon>Lepeophtheirus</taxon>
    </lineage>
</organism>
<name>A0A0K2TYH7_LEPSM</name>
<dbReference type="EMBL" id="HACA01013718">
    <property type="protein sequence ID" value="CDW31079.1"/>
    <property type="molecule type" value="Transcribed_RNA"/>
</dbReference>
<feature type="domain" description="Mediator of RNA polymerase II transcription subunit 25 von Willebrand factor type A" evidence="11">
    <location>
        <begin position="9"/>
        <end position="222"/>
    </location>
</feature>
<dbReference type="GO" id="GO:0005667">
    <property type="term" value="C:transcription regulator complex"/>
    <property type="evidence" value="ECO:0007669"/>
    <property type="project" value="TreeGrafter"/>
</dbReference>
<evidence type="ECO:0000256" key="8">
    <source>
        <dbReference type="ARBA" id="ARBA00031958"/>
    </source>
</evidence>
<comment type="subcellular location">
    <subcellularLocation>
        <location evidence="1">Nucleus</location>
    </subcellularLocation>
</comment>
<dbReference type="InterPro" id="IPR038196">
    <property type="entry name" value="Med25_PTOV_sf"/>
</dbReference>
<keyword evidence="6" id="KW-0804">Transcription</keyword>
<evidence type="ECO:0000256" key="5">
    <source>
        <dbReference type="ARBA" id="ARBA00023159"/>
    </source>
</evidence>
<feature type="compositionally biased region" description="Low complexity" evidence="9">
    <location>
        <begin position="356"/>
        <end position="365"/>
    </location>
</feature>
<evidence type="ECO:0000256" key="1">
    <source>
        <dbReference type="ARBA" id="ARBA00004123"/>
    </source>
</evidence>
<feature type="region of interest" description="Disordered" evidence="9">
    <location>
        <begin position="356"/>
        <end position="380"/>
    </location>
</feature>
<sequence length="661" mass="74059">MVLLDGGHLRDVVLVVEDTALNGAYMEEEMKGNYLIPSLEYLSRGREEEWGDVARCSSYHLVTFAAADSHPRSTTRVKGPFISYSSAIAALDQLSWSGGCGETHSCGVEGIAAALRVFDRLDNKRRAAHHNHVDPSSKYVIYLANSPYYDVPVRVNTPPYVGKRMEELLPLFLERSIHLTLLSPRKLPTLVRMFKMAGGDLMLYKEKNYAQDPRHLVLLGGIQLQETPLVVISTPQQQQTQQQPQPQPQTIMTQAQQPFPVQQPQPQQVMQRAPLRPQQIHMPQQQQIRLQQQNQRMQQQRLLSAGGTVVAPQQAQQGTPRPTWQQQQQANTSNILRDRLKQQQLQQAQQQQQAAQQQQQAAQQQTDNPTLKTLLNHPPQPVVNQTATGPIIMNPQQQMNNPRMPGGNLSTLQQQLSRPPNVTIAGTMNQINPQQTVAQPQQPQPQQTIGQNRPRETIWEGELTWRDSIKIDIGSQDYKSHSVVCSVTTAVNEEGVPDVKSNSWPKKLIMQVIPKALVQNIGGHYFRNARSVFFHPEQCESLIALTRSLGSGYAGCVHFTGSPNCDIKVLILLYSSEKGAYLGFIPNEQYRFVERVRKIIQQERTEQQIMANRLGAGGAGPSTVPVSMAQVRPGVPVSQNQQQTITIQNPQQQQPGMQMGK</sequence>
<evidence type="ECO:0000256" key="3">
    <source>
        <dbReference type="ARBA" id="ARBA00019694"/>
    </source>
</evidence>
<reference evidence="12" key="1">
    <citation type="submission" date="2014-05" db="EMBL/GenBank/DDBJ databases">
        <authorList>
            <person name="Chronopoulou M."/>
        </authorList>
    </citation>
    <scope>NUCLEOTIDE SEQUENCE</scope>
    <source>
        <tissue evidence="12">Whole organism</tissue>
    </source>
</reference>
<dbReference type="InterPro" id="IPR021394">
    <property type="entry name" value="Med25_PTOV"/>
</dbReference>
<feature type="domain" description="Mediator complex subunit Med25 PTOV" evidence="10">
    <location>
        <begin position="455"/>
        <end position="604"/>
    </location>
</feature>
<protein>
    <recommendedName>
        <fullName evidence="3">Mediator of RNA polymerase II transcription subunit 25</fullName>
    </recommendedName>
    <alternativeName>
        <fullName evidence="8">Mediator complex subunit 25</fullName>
    </alternativeName>
</protein>
<feature type="compositionally biased region" description="Polar residues" evidence="9">
    <location>
        <begin position="311"/>
        <end position="332"/>
    </location>
</feature>
<dbReference type="PANTHER" id="PTHR12433">
    <property type="entry name" value="MEDIATOR OF RNA POLYMERASE II TRANSCRIPTION SUBUNIT 25"/>
    <property type="match status" value="1"/>
</dbReference>
<feature type="region of interest" description="Disordered" evidence="9">
    <location>
        <begin position="638"/>
        <end position="661"/>
    </location>
</feature>
<dbReference type="InterPro" id="IPR021419">
    <property type="entry name" value="Mediator_Med25_VWA"/>
</dbReference>
<accession>A0A0K2TYH7</accession>
<evidence type="ECO:0000256" key="7">
    <source>
        <dbReference type="ARBA" id="ARBA00023242"/>
    </source>
</evidence>
<evidence type="ECO:0000256" key="9">
    <source>
        <dbReference type="SAM" id="MobiDB-lite"/>
    </source>
</evidence>
<feature type="compositionally biased region" description="Low complexity" evidence="9">
    <location>
        <begin position="258"/>
        <end position="303"/>
    </location>
</feature>
<dbReference type="PANTHER" id="PTHR12433:SF11">
    <property type="entry name" value="MEDIATOR OF RNA POLYMERASE II TRANSCRIPTION SUBUNIT 25"/>
    <property type="match status" value="1"/>
</dbReference>
<dbReference type="Pfam" id="PF11265">
    <property type="entry name" value="Med25_VWA"/>
    <property type="match status" value="1"/>
</dbReference>
<proteinExistence type="inferred from homology"/>
<feature type="compositionally biased region" description="Low complexity" evidence="9">
    <location>
        <begin position="434"/>
        <end position="452"/>
    </location>
</feature>
<evidence type="ECO:0000259" key="10">
    <source>
        <dbReference type="Pfam" id="PF11232"/>
    </source>
</evidence>
<dbReference type="AlphaFoldDB" id="A0A0K2TYH7"/>
<evidence type="ECO:0000256" key="6">
    <source>
        <dbReference type="ARBA" id="ARBA00023163"/>
    </source>
</evidence>
<dbReference type="GO" id="GO:0016592">
    <property type="term" value="C:mediator complex"/>
    <property type="evidence" value="ECO:0007669"/>
    <property type="project" value="TreeGrafter"/>
</dbReference>